<dbReference type="InterPro" id="IPR031868">
    <property type="entry name" value="Phage_clamp_gp62"/>
</dbReference>
<evidence type="ECO:0000313" key="1">
    <source>
        <dbReference type="EMBL" id="SVD72942.1"/>
    </source>
</evidence>
<gene>
    <name evidence="1" type="ORF">METZ01_LOCUS425796</name>
</gene>
<name>A0A382XP98_9ZZZZ</name>
<dbReference type="GO" id="GO:0003677">
    <property type="term" value="F:DNA binding"/>
    <property type="evidence" value="ECO:0007669"/>
    <property type="project" value="InterPro"/>
</dbReference>
<dbReference type="Gene3D" id="1.20.272.50">
    <property type="entry name" value="Bacteriophage clamp loader A subunit, A' domain"/>
    <property type="match status" value="1"/>
</dbReference>
<dbReference type="Pfam" id="PF16790">
    <property type="entry name" value="Phage_clamp_A"/>
    <property type="match status" value="1"/>
</dbReference>
<feature type="non-terminal residue" evidence="1">
    <location>
        <position position="99"/>
    </location>
</feature>
<reference evidence="1" key="1">
    <citation type="submission" date="2018-05" db="EMBL/GenBank/DDBJ databases">
        <authorList>
            <person name="Lanie J.A."/>
            <person name="Ng W.-L."/>
            <person name="Kazmierczak K.M."/>
            <person name="Andrzejewski T.M."/>
            <person name="Davidsen T.M."/>
            <person name="Wayne K.J."/>
            <person name="Tettelin H."/>
            <person name="Glass J.I."/>
            <person name="Rusch D."/>
            <person name="Podicherti R."/>
            <person name="Tsui H.-C.T."/>
            <person name="Winkler M.E."/>
        </authorList>
    </citation>
    <scope>NUCLEOTIDE SEQUENCE</scope>
</reference>
<sequence length="99" mass="12026">MTPFDFLNDINYGKKNLMIDDVDHQVEKQYMPFIVNKGLSYTMDTVIYANEMNIRPNTDKKLQFDYLINTIRRNKRFPKWMKPEEDENIKVIVEYYGYN</sequence>
<organism evidence="1">
    <name type="scientific">marine metagenome</name>
    <dbReference type="NCBI Taxonomy" id="408172"/>
    <lineage>
        <taxon>unclassified sequences</taxon>
        <taxon>metagenomes</taxon>
        <taxon>ecological metagenomes</taxon>
    </lineage>
</organism>
<dbReference type="AlphaFoldDB" id="A0A382XP98"/>
<proteinExistence type="predicted"/>
<protein>
    <recommendedName>
        <fullName evidence="2">DNA polymerase</fullName>
    </recommendedName>
</protein>
<dbReference type="EMBL" id="UINC01169416">
    <property type="protein sequence ID" value="SVD72942.1"/>
    <property type="molecule type" value="Genomic_DNA"/>
</dbReference>
<evidence type="ECO:0008006" key="2">
    <source>
        <dbReference type="Google" id="ProtNLM"/>
    </source>
</evidence>
<dbReference type="GO" id="GO:0006260">
    <property type="term" value="P:DNA replication"/>
    <property type="evidence" value="ECO:0007669"/>
    <property type="project" value="InterPro"/>
</dbReference>
<accession>A0A382XP98</accession>